<dbReference type="SMART" id="SM00042">
    <property type="entry name" value="CUB"/>
    <property type="match status" value="1"/>
</dbReference>
<reference evidence="9" key="1">
    <citation type="submission" date="2025-08" db="UniProtKB">
        <authorList>
            <consortium name="RefSeq"/>
        </authorList>
    </citation>
    <scope>IDENTIFICATION</scope>
    <source>
        <tissue evidence="9">Gonads</tissue>
    </source>
</reference>
<keyword evidence="5" id="KW-0732">Signal</keyword>
<evidence type="ECO:0000259" key="6">
    <source>
        <dbReference type="PROSITE" id="PS01180"/>
    </source>
</evidence>
<keyword evidence="2" id="KW-0768">Sushi</keyword>
<dbReference type="CDD" id="cd00041">
    <property type="entry name" value="CUB"/>
    <property type="match status" value="1"/>
</dbReference>
<dbReference type="Gene3D" id="2.60.120.290">
    <property type="entry name" value="Spermadhesin, CUB domain"/>
    <property type="match status" value="1"/>
</dbReference>
<evidence type="ECO:0000256" key="3">
    <source>
        <dbReference type="SAM" id="MobiDB-lite"/>
    </source>
</evidence>
<gene>
    <name evidence="9" type="primary">LOC106150385</name>
</gene>
<dbReference type="InterPro" id="IPR035914">
    <property type="entry name" value="Sperma_CUB_dom_sf"/>
</dbReference>
<evidence type="ECO:0000256" key="1">
    <source>
        <dbReference type="ARBA" id="ARBA00023157"/>
    </source>
</evidence>
<protein>
    <submittedName>
        <fullName evidence="9">Uncharacterized protein LOC106150385</fullName>
    </submittedName>
</protein>
<dbReference type="KEGG" id="lak:106150385"/>
<dbReference type="PROSITE" id="PS50923">
    <property type="entry name" value="SUSHI"/>
    <property type="match status" value="1"/>
</dbReference>
<dbReference type="Pfam" id="PF00084">
    <property type="entry name" value="Sushi"/>
    <property type="match status" value="1"/>
</dbReference>
<keyword evidence="4" id="KW-0812">Transmembrane</keyword>
<keyword evidence="4" id="KW-0472">Membrane</keyword>
<evidence type="ECO:0000256" key="4">
    <source>
        <dbReference type="SAM" id="Phobius"/>
    </source>
</evidence>
<keyword evidence="4" id="KW-1133">Transmembrane helix</keyword>
<dbReference type="Gene3D" id="2.10.70.10">
    <property type="entry name" value="Complement Module, domain 1"/>
    <property type="match status" value="1"/>
</dbReference>
<evidence type="ECO:0000313" key="9">
    <source>
        <dbReference type="RefSeq" id="XP_013378592.1"/>
    </source>
</evidence>
<sequence>MNVWGNVLVILYFESLYGFVESAIDYDEREACSRGGFVRLEDSFQGTIKSPSFPTQLRQGDSRTIECTWLIPLLPGQRLSITFDYYSLQSTFNCAMSHLYILVKEGYRQFQLLNVCHENVVKSGKRLEYRGKTPLPSTILVIFRTQRNVTSREKFGFSFQYKIFVPCTPLLSPTNGRLSVHNSTATLVCDDGYVLKQGEGNTTIQTITCQHTGLWSEALDECIRSTGKSGHSLGHSSITPSVYRSVSTAPVSSIANASTTRSPDVSHSSTGHSSATLPNVTVSAFTVVAGDNDSNTTTTTVVIQSKQPATSTATARTTGRDTVVVLVVVVAVLVSILVTVATAYKLSKRFSKRCFSHRQEGNAREMTGYSNFSNIDVIQECGGSPCDTKDKVITENSTLPNTYTIESRSE</sequence>
<dbReference type="SUPFAM" id="SSF49854">
    <property type="entry name" value="Spermadhesin, CUB domain"/>
    <property type="match status" value="1"/>
</dbReference>
<keyword evidence="8" id="KW-1185">Reference proteome</keyword>
<feature type="transmembrane region" description="Helical" evidence="4">
    <location>
        <begin position="323"/>
        <end position="344"/>
    </location>
</feature>
<feature type="region of interest" description="Disordered" evidence="3">
    <location>
        <begin position="254"/>
        <end position="274"/>
    </location>
</feature>
<dbReference type="SUPFAM" id="SSF57535">
    <property type="entry name" value="Complement control module/SCR domain"/>
    <property type="match status" value="1"/>
</dbReference>
<keyword evidence="1" id="KW-1015">Disulfide bond</keyword>
<dbReference type="SMART" id="SM00032">
    <property type="entry name" value="CCP"/>
    <property type="match status" value="1"/>
</dbReference>
<dbReference type="GeneID" id="106150385"/>
<comment type="caution">
    <text evidence="2">Lacks conserved residue(s) required for the propagation of feature annotation.</text>
</comment>
<dbReference type="InParanoid" id="A0A1S3GY55"/>
<accession>A0A1S3GY55</accession>
<organism evidence="8 9">
    <name type="scientific">Lingula anatina</name>
    <name type="common">Brachiopod</name>
    <name type="synonym">Lingula unguis</name>
    <dbReference type="NCBI Taxonomy" id="7574"/>
    <lineage>
        <taxon>Eukaryota</taxon>
        <taxon>Metazoa</taxon>
        <taxon>Spiralia</taxon>
        <taxon>Lophotrochozoa</taxon>
        <taxon>Brachiopoda</taxon>
        <taxon>Linguliformea</taxon>
        <taxon>Lingulata</taxon>
        <taxon>Lingulida</taxon>
        <taxon>Linguloidea</taxon>
        <taxon>Lingulidae</taxon>
        <taxon>Lingula</taxon>
    </lineage>
</organism>
<evidence type="ECO:0000256" key="2">
    <source>
        <dbReference type="PROSITE-ProRule" id="PRU00302"/>
    </source>
</evidence>
<dbReference type="InterPro" id="IPR000436">
    <property type="entry name" value="Sushi_SCR_CCP_dom"/>
</dbReference>
<proteinExistence type="predicted"/>
<feature type="domain" description="Sushi" evidence="7">
    <location>
        <begin position="165"/>
        <end position="224"/>
    </location>
</feature>
<dbReference type="InterPro" id="IPR000859">
    <property type="entry name" value="CUB_dom"/>
</dbReference>
<feature type="signal peptide" evidence="5">
    <location>
        <begin position="1"/>
        <end position="22"/>
    </location>
</feature>
<evidence type="ECO:0000259" key="7">
    <source>
        <dbReference type="PROSITE" id="PS50923"/>
    </source>
</evidence>
<dbReference type="InterPro" id="IPR035976">
    <property type="entry name" value="Sushi/SCR/CCP_sf"/>
</dbReference>
<dbReference type="RefSeq" id="XP_013378592.1">
    <property type="nucleotide sequence ID" value="XM_013523138.1"/>
</dbReference>
<evidence type="ECO:0000256" key="5">
    <source>
        <dbReference type="SAM" id="SignalP"/>
    </source>
</evidence>
<dbReference type="Proteomes" id="UP000085678">
    <property type="component" value="Unplaced"/>
</dbReference>
<dbReference type="CDD" id="cd00033">
    <property type="entry name" value="CCP"/>
    <property type="match status" value="1"/>
</dbReference>
<name>A0A1S3GY55_LINAN</name>
<dbReference type="PROSITE" id="PS01180">
    <property type="entry name" value="CUB"/>
    <property type="match status" value="1"/>
</dbReference>
<evidence type="ECO:0000313" key="8">
    <source>
        <dbReference type="Proteomes" id="UP000085678"/>
    </source>
</evidence>
<feature type="domain" description="CUB" evidence="6">
    <location>
        <begin position="34"/>
        <end position="164"/>
    </location>
</feature>
<feature type="chain" id="PRO_5010306375" evidence="5">
    <location>
        <begin position="23"/>
        <end position="410"/>
    </location>
</feature>
<dbReference type="AlphaFoldDB" id="A0A1S3GY55"/>